<feature type="domain" description="MsrB" evidence="8">
    <location>
        <begin position="10"/>
        <end position="133"/>
    </location>
</feature>
<accession>A0A6J6P1Z5</accession>
<dbReference type="GO" id="GO:0030091">
    <property type="term" value="P:protein repair"/>
    <property type="evidence" value="ECO:0007669"/>
    <property type="project" value="InterPro"/>
</dbReference>
<keyword evidence="5" id="KW-0862">Zinc</keyword>
<dbReference type="Pfam" id="PF01641">
    <property type="entry name" value="SelR"/>
    <property type="match status" value="1"/>
</dbReference>
<dbReference type="Gene3D" id="2.170.150.20">
    <property type="entry name" value="Peptide methionine sulfoxide reductase"/>
    <property type="match status" value="1"/>
</dbReference>
<dbReference type="InterPro" id="IPR028427">
    <property type="entry name" value="Met_Sox_Rdtase_MsrB"/>
</dbReference>
<dbReference type="PANTHER" id="PTHR10173">
    <property type="entry name" value="METHIONINE SULFOXIDE REDUCTASE"/>
    <property type="match status" value="1"/>
</dbReference>
<evidence type="ECO:0000259" key="8">
    <source>
        <dbReference type="PROSITE" id="PS51790"/>
    </source>
</evidence>
<evidence type="ECO:0000313" key="9">
    <source>
        <dbReference type="EMBL" id="CAB4690788.1"/>
    </source>
</evidence>
<keyword evidence="4" id="KW-0479">Metal-binding</keyword>
<dbReference type="GO" id="GO:0005737">
    <property type="term" value="C:cytoplasm"/>
    <property type="evidence" value="ECO:0007669"/>
    <property type="project" value="TreeGrafter"/>
</dbReference>
<dbReference type="InterPro" id="IPR011057">
    <property type="entry name" value="Mss4-like_sf"/>
</dbReference>
<protein>
    <recommendedName>
        <fullName evidence="3">peptide-methionine (R)-S-oxide reductase</fullName>
        <ecNumber evidence="3">1.8.4.12</ecNumber>
    </recommendedName>
</protein>
<name>A0A6J6P1Z5_9ZZZZ</name>
<evidence type="ECO:0000256" key="4">
    <source>
        <dbReference type="ARBA" id="ARBA00022723"/>
    </source>
</evidence>
<dbReference type="EMBL" id="CAEZXL010000132">
    <property type="protein sequence ID" value="CAB4690788.1"/>
    <property type="molecule type" value="Genomic_DNA"/>
</dbReference>
<evidence type="ECO:0000256" key="6">
    <source>
        <dbReference type="ARBA" id="ARBA00023002"/>
    </source>
</evidence>
<dbReference type="GO" id="GO:0006979">
    <property type="term" value="P:response to oxidative stress"/>
    <property type="evidence" value="ECO:0007669"/>
    <property type="project" value="InterPro"/>
</dbReference>
<dbReference type="InterPro" id="IPR002579">
    <property type="entry name" value="Met_Sox_Rdtase_MsrB_dom"/>
</dbReference>
<evidence type="ECO:0000256" key="1">
    <source>
        <dbReference type="ARBA" id="ARBA00001947"/>
    </source>
</evidence>
<dbReference type="GO" id="GO:0046872">
    <property type="term" value="F:metal ion binding"/>
    <property type="evidence" value="ECO:0007669"/>
    <property type="project" value="UniProtKB-KW"/>
</dbReference>
<dbReference type="AlphaFoldDB" id="A0A6J6P1Z5"/>
<evidence type="ECO:0000256" key="2">
    <source>
        <dbReference type="ARBA" id="ARBA00007174"/>
    </source>
</evidence>
<proteinExistence type="inferred from homology"/>
<organism evidence="9">
    <name type="scientific">freshwater metagenome</name>
    <dbReference type="NCBI Taxonomy" id="449393"/>
    <lineage>
        <taxon>unclassified sequences</taxon>
        <taxon>metagenomes</taxon>
        <taxon>ecological metagenomes</taxon>
    </lineage>
</organism>
<gene>
    <name evidence="9" type="ORF">UFOPK2373_00785</name>
</gene>
<comment type="similarity">
    <text evidence="2">Belongs to the MsrB Met sulfoxide reductase family.</text>
</comment>
<dbReference type="SUPFAM" id="SSF51316">
    <property type="entry name" value="Mss4-like"/>
    <property type="match status" value="1"/>
</dbReference>
<reference evidence="9" key="1">
    <citation type="submission" date="2020-05" db="EMBL/GenBank/DDBJ databases">
        <authorList>
            <person name="Chiriac C."/>
            <person name="Salcher M."/>
            <person name="Ghai R."/>
            <person name="Kavagutti S V."/>
        </authorList>
    </citation>
    <scope>NUCLEOTIDE SEQUENCE</scope>
</reference>
<comment type="catalytic activity">
    <reaction evidence="7">
        <text>L-methionyl-[protein] + [thioredoxin]-disulfide + H2O = L-methionyl-(R)-S-oxide-[protein] + [thioredoxin]-dithiol</text>
        <dbReference type="Rhea" id="RHEA:24164"/>
        <dbReference type="Rhea" id="RHEA-COMP:10698"/>
        <dbReference type="Rhea" id="RHEA-COMP:10700"/>
        <dbReference type="Rhea" id="RHEA-COMP:12313"/>
        <dbReference type="Rhea" id="RHEA-COMP:12314"/>
        <dbReference type="ChEBI" id="CHEBI:15377"/>
        <dbReference type="ChEBI" id="CHEBI:16044"/>
        <dbReference type="ChEBI" id="CHEBI:29950"/>
        <dbReference type="ChEBI" id="CHEBI:45764"/>
        <dbReference type="ChEBI" id="CHEBI:50058"/>
        <dbReference type="EC" id="1.8.4.12"/>
    </reaction>
</comment>
<dbReference type="EC" id="1.8.4.12" evidence="3"/>
<dbReference type="PROSITE" id="PS51790">
    <property type="entry name" value="MSRB"/>
    <property type="match status" value="1"/>
</dbReference>
<evidence type="ECO:0000256" key="5">
    <source>
        <dbReference type="ARBA" id="ARBA00022833"/>
    </source>
</evidence>
<dbReference type="FunFam" id="2.170.150.20:FF:000001">
    <property type="entry name" value="Peptide methionine sulfoxide reductase MsrB"/>
    <property type="match status" value="1"/>
</dbReference>
<evidence type="ECO:0000256" key="7">
    <source>
        <dbReference type="ARBA" id="ARBA00048488"/>
    </source>
</evidence>
<dbReference type="NCBIfam" id="TIGR00357">
    <property type="entry name" value="peptide-methionine (R)-S-oxide reductase MsrB"/>
    <property type="match status" value="1"/>
</dbReference>
<comment type="cofactor">
    <cofactor evidence="1">
        <name>Zn(2+)</name>
        <dbReference type="ChEBI" id="CHEBI:29105"/>
    </cofactor>
</comment>
<evidence type="ECO:0000256" key="3">
    <source>
        <dbReference type="ARBA" id="ARBA00012499"/>
    </source>
</evidence>
<sequence length="133" mass="15393">MTERKVEKTEEQWREELTEFEFHVLREAGTERAFTGELLNEERKGTFRCRGCNAELFTSTTKFDSHCGWPSFYEPKEDHAVELREDNSHGMKRVEVLCRACGSHLGHVFEDAPQTPTGDRFCINSVSITFEAE</sequence>
<dbReference type="PANTHER" id="PTHR10173:SF52">
    <property type="entry name" value="METHIONINE-R-SULFOXIDE REDUCTASE B1"/>
    <property type="match status" value="1"/>
</dbReference>
<keyword evidence="6" id="KW-0560">Oxidoreductase</keyword>
<dbReference type="GO" id="GO:0033743">
    <property type="term" value="F:peptide-methionine (R)-S-oxide reductase activity"/>
    <property type="evidence" value="ECO:0007669"/>
    <property type="project" value="UniProtKB-EC"/>
</dbReference>